<protein>
    <submittedName>
        <fullName evidence="2">DUF397 domain-containing protein</fullName>
    </submittedName>
</protein>
<dbReference type="InterPro" id="IPR010982">
    <property type="entry name" value="Lambda_DNA-bd_dom_sf"/>
</dbReference>
<accession>A0ABV9UBL9</accession>
<proteinExistence type="predicted"/>
<evidence type="ECO:0000313" key="2">
    <source>
        <dbReference type="EMBL" id="MFC4913318.1"/>
    </source>
</evidence>
<gene>
    <name evidence="2" type="ORF">ACFPCY_38885</name>
</gene>
<dbReference type="Proteomes" id="UP001595872">
    <property type="component" value="Unassembled WGS sequence"/>
</dbReference>
<dbReference type="InterPro" id="IPR007278">
    <property type="entry name" value="DUF397"/>
</dbReference>
<name>A0ABV9UBL9_9ACTN</name>
<sequence>MAKQRPPSMRMRRLATELRTLREERGLGLDEASALLCMSKSSLHRLERAQVIIRARDVNHALVSYGVQDEGRRRHLLSLAQPGRSKKWIKHYSRLLGQPVVGETIHIEQDALVPDVSASRAAARCACRRMVRVTASRKSSGSWAGPWRKSSHGDGTSSEHCVELALLGEGPVGVGVRDSKDPDGAVLALASGEWRGLLGAIKG</sequence>
<dbReference type="Pfam" id="PF04149">
    <property type="entry name" value="DUF397"/>
    <property type="match status" value="1"/>
</dbReference>
<dbReference type="SMART" id="SM00530">
    <property type="entry name" value="HTH_XRE"/>
    <property type="match status" value="1"/>
</dbReference>
<dbReference type="PROSITE" id="PS50943">
    <property type="entry name" value="HTH_CROC1"/>
    <property type="match status" value="1"/>
</dbReference>
<evidence type="ECO:0000259" key="1">
    <source>
        <dbReference type="PROSITE" id="PS50943"/>
    </source>
</evidence>
<dbReference type="InterPro" id="IPR001387">
    <property type="entry name" value="Cro/C1-type_HTH"/>
</dbReference>
<dbReference type="Pfam" id="PF13560">
    <property type="entry name" value="HTH_31"/>
    <property type="match status" value="1"/>
</dbReference>
<dbReference type="EMBL" id="JBHSIT010000016">
    <property type="protein sequence ID" value="MFC4913318.1"/>
    <property type="molecule type" value="Genomic_DNA"/>
</dbReference>
<dbReference type="CDD" id="cd00093">
    <property type="entry name" value="HTH_XRE"/>
    <property type="match status" value="1"/>
</dbReference>
<keyword evidence="3" id="KW-1185">Reference proteome</keyword>
<dbReference type="RefSeq" id="WP_378264125.1">
    <property type="nucleotide sequence ID" value="NZ_JBHSIT010000016.1"/>
</dbReference>
<comment type="caution">
    <text evidence="2">The sequence shown here is derived from an EMBL/GenBank/DDBJ whole genome shotgun (WGS) entry which is preliminary data.</text>
</comment>
<evidence type="ECO:0000313" key="3">
    <source>
        <dbReference type="Proteomes" id="UP001595872"/>
    </source>
</evidence>
<dbReference type="SUPFAM" id="SSF47413">
    <property type="entry name" value="lambda repressor-like DNA-binding domains"/>
    <property type="match status" value="1"/>
</dbReference>
<organism evidence="2 3">
    <name type="scientific">Actinomadura gamaensis</name>
    <dbReference type="NCBI Taxonomy" id="1763541"/>
    <lineage>
        <taxon>Bacteria</taxon>
        <taxon>Bacillati</taxon>
        <taxon>Actinomycetota</taxon>
        <taxon>Actinomycetes</taxon>
        <taxon>Streptosporangiales</taxon>
        <taxon>Thermomonosporaceae</taxon>
        <taxon>Actinomadura</taxon>
    </lineage>
</organism>
<feature type="domain" description="HTH cro/C1-type" evidence="1">
    <location>
        <begin position="18"/>
        <end position="48"/>
    </location>
</feature>
<reference evidence="3" key="1">
    <citation type="journal article" date="2019" name="Int. J. Syst. Evol. Microbiol.">
        <title>The Global Catalogue of Microorganisms (GCM) 10K type strain sequencing project: providing services to taxonomists for standard genome sequencing and annotation.</title>
        <authorList>
            <consortium name="The Broad Institute Genomics Platform"/>
            <consortium name="The Broad Institute Genome Sequencing Center for Infectious Disease"/>
            <person name="Wu L."/>
            <person name="Ma J."/>
        </authorList>
    </citation>
    <scope>NUCLEOTIDE SEQUENCE [LARGE SCALE GENOMIC DNA]</scope>
    <source>
        <strain evidence="3">KLKA75</strain>
    </source>
</reference>